<evidence type="ECO:0000256" key="3">
    <source>
        <dbReference type="ARBA" id="ARBA00023015"/>
    </source>
</evidence>
<dbReference type="InterPro" id="IPR004839">
    <property type="entry name" value="Aminotransferase_I/II_large"/>
</dbReference>
<dbReference type="PRINTS" id="PR00035">
    <property type="entry name" value="HTHGNTR"/>
</dbReference>
<dbReference type="CDD" id="cd00609">
    <property type="entry name" value="AAT_like"/>
    <property type="match status" value="1"/>
</dbReference>
<dbReference type="Proteomes" id="UP000483286">
    <property type="component" value="Unassembled WGS sequence"/>
</dbReference>
<dbReference type="Gene3D" id="1.10.10.10">
    <property type="entry name" value="Winged helix-like DNA-binding domain superfamily/Winged helix DNA-binding domain"/>
    <property type="match status" value="1"/>
</dbReference>
<evidence type="ECO:0000256" key="2">
    <source>
        <dbReference type="ARBA" id="ARBA00022898"/>
    </source>
</evidence>
<dbReference type="GO" id="GO:0008483">
    <property type="term" value="F:transaminase activity"/>
    <property type="evidence" value="ECO:0007669"/>
    <property type="project" value="UniProtKB-KW"/>
</dbReference>
<dbReference type="Pfam" id="PF00155">
    <property type="entry name" value="Aminotran_1_2"/>
    <property type="match status" value="1"/>
</dbReference>
<evidence type="ECO:0000256" key="1">
    <source>
        <dbReference type="ARBA" id="ARBA00005384"/>
    </source>
</evidence>
<name>A0A7C9HSL3_9DEIO</name>
<feature type="domain" description="HTH gntR-type" evidence="6">
    <location>
        <begin position="25"/>
        <end position="93"/>
    </location>
</feature>
<evidence type="ECO:0000256" key="5">
    <source>
        <dbReference type="ARBA" id="ARBA00023163"/>
    </source>
</evidence>
<dbReference type="PROSITE" id="PS50949">
    <property type="entry name" value="HTH_GNTR"/>
    <property type="match status" value="1"/>
</dbReference>
<dbReference type="InterPro" id="IPR051446">
    <property type="entry name" value="HTH_trans_reg/aminotransferase"/>
</dbReference>
<evidence type="ECO:0000313" key="7">
    <source>
        <dbReference type="EMBL" id="MVN87914.1"/>
    </source>
</evidence>
<keyword evidence="2" id="KW-0663">Pyridoxal phosphate</keyword>
<evidence type="ECO:0000313" key="8">
    <source>
        <dbReference type="Proteomes" id="UP000483286"/>
    </source>
</evidence>
<keyword evidence="7" id="KW-0032">Aminotransferase</keyword>
<dbReference type="Pfam" id="PF00392">
    <property type="entry name" value="GntR"/>
    <property type="match status" value="1"/>
</dbReference>
<dbReference type="AlphaFoldDB" id="A0A7C9HSL3"/>
<dbReference type="GO" id="GO:0030170">
    <property type="term" value="F:pyridoxal phosphate binding"/>
    <property type="evidence" value="ECO:0007669"/>
    <property type="project" value="InterPro"/>
</dbReference>
<dbReference type="PANTHER" id="PTHR46577:SF1">
    <property type="entry name" value="HTH-TYPE TRANSCRIPTIONAL REGULATORY PROTEIN GABR"/>
    <property type="match status" value="1"/>
</dbReference>
<keyword evidence="8" id="KW-1185">Reference proteome</keyword>
<dbReference type="InterPro" id="IPR015424">
    <property type="entry name" value="PyrdxlP-dep_Trfase"/>
</dbReference>
<dbReference type="InterPro" id="IPR036388">
    <property type="entry name" value="WH-like_DNA-bd_sf"/>
</dbReference>
<keyword evidence="3" id="KW-0805">Transcription regulation</keyword>
<gene>
    <name evidence="7" type="ORF">GO986_14220</name>
</gene>
<dbReference type="SMART" id="SM00345">
    <property type="entry name" value="HTH_GNTR"/>
    <property type="match status" value="1"/>
</dbReference>
<organism evidence="7 8">
    <name type="scientific">Deinococcus arboris</name>
    <dbReference type="NCBI Taxonomy" id="2682977"/>
    <lineage>
        <taxon>Bacteria</taxon>
        <taxon>Thermotogati</taxon>
        <taxon>Deinococcota</taxon>
        <taxon>Deinococci</taxon>
        <taxon>Deinococcales</taxon>
        <taxon>Deinococcaceae</taxon>
        <taxon>Deinococcus</taxon>
    </lineage>
</organism>
<comment type="similarity">
    <text evidence="1">In the C-terminal section; belongs to the class-I pyridoxal-phosphate-dependent aminotransferase family.</text>
</comment>
<dbReference type="GO" id="GO:0003700">
    <property type="term" value="F:DNA-binding transcription factor activity"/>
    <property type="evidence" value="ECO:0007669"/>
    <property type="project" value="InterPro"/>
</dbReference>
<dbReference type="EMBL" id="WQLB01000020">
    <property type="protein sequence ID" value="MVN87914.1"/>
    <property type="molecule type" value="Genomic_DNA"/>
</dbReference>
<dbReference type="SUPFAM" id="SSF53383">
    <property type="entry name" value="PLP-dependent transferases"/>
    <property type="match status" value="1"/>
</dbReference>
<evidence type="ECO:0000256" key="4">
    <source>
        <dbReference type="ARBA" id="ARBA00023125"/>
    </source>
</evidence>
<dbReference type="SUPFAM" id="SSF46785">
    <property type="entry name" value="Winged helix' DNA-binding domain"/>
    <property type="match status" value="1"/>
</dbReference>
<keyword evidence="5" id="KW-0804">Transcription</keyword>
<comment type="caution">
    <text evidence="7">The sequence shown here is derived from an EMBL/GenBank/DDBJ whole genome shotgun (WGS) entry which is preliminary data.</text>
</comment>
<dbReference type="Gene3D" id="3.40.640.10">
    <property type="entry name" value="Type I PLP-dependent aspartate aminotransferase-like (Major domain)"/>
    <property type="match status" value="1"/>
</dbReference>
<dbReference type="GO" id="GO:0003677">
    <property type="term" value="F:DNA binding"/>
    <property type="evidence" value="ECO:0007669"/>
    <property type="project" value="UniProtKB-KW"/>
</dbReference>
<accession>A0A7C9HSL3</accession>
<sequence length="477" mass="50954">MPGSDPAADLPRWTALLAGWRAGEGPLPIRLAAQIRAAIERGELRPGDRLPAERPLAALLGVSRATVVTALDDLTAGGWLRRRVGSGTRVSATAPRAAPVLTLRTPVGGAQPAELDFTIAVPLLSDAQREQLRDASADAFRESVYHPHGLPDLRARLAELYTIEGGLPTTPEQVVVTSGAQQAIALIAATLLRRGDAALLETPTYFGAIDVFRAAGAALVGVPVLGGGLNPDTFMALAREHGPRLAFLTPTYQNPTGGVLPLRARERLAAFVQQANLPTIEDDTLLDLGFSGDPPPPRLAALAPAAPIITVGSLSKLYWAGLRVGWMRLPPGLAAPLGQAKTLADFGGSLPAQHAALHLLRDPEALRRQRREAVTPARDLLATLLRTELPDWTFELPGGGQFLWVTLPTPEASRFTHHAARHGLRLFPGAAMSVTPLPDQYLRLPFTLDPARLPETVHRLRDAWVSFQGRSGSERLA</sequence>
<keyword evidence="4" id="KW-0238">DNA-binding</keyword>
<evidence type="ECO:0000259" key="6">
    <source>
        <dbReference type="PROSITE" id="PS50949"/>
    </source>
</evidence>
<dbReference type="InterPro" id="IPR036390">
    <property type="entry name" value="WH_DNA-bd_sf"/>
</dbReference>
<proteinExistence type="inferred from homology"/>
<keyword evidence="7" id="KW-0808">Transferase</keyword>
<dbReference type="PANTHER" id="PTHR46577">
    <property type="entry name" value="HTH-TYPE TRANSCRIPTIONAL REGULATORY PROTEIN GABR"/>
    <property type="match status" value="1"/>
</dbReference>
<dbReference type="InterPro" id="IPR000524">
    <property type="entry name" value="Tscrpt_reg_HTH_GntR"/>
</dbReference>
<dbReference type="CDD" id="cd07377">
    <property type="entry name" value="WHTH_GntR"/>
    <property type="match status" value="1"/>
</dbReference>
<protein>
    <submittedName>
        <fullName evidence="7">Aminotransferase class I/II-fold pyridoxal phosphate-dependent enzyme</fullName>
    </submittedName>
</protein>
<dbReference type="InterPro" id="IPR015421">
    <property type="entry name" value="PyrdxlP-dep_Trfase_major"/>
</dbReference>
<reference evidence="7 8" key="1">
    <citation type="submission" date="2019-12" db="EMBL/GenBank/DDBJ databases">
        <title>Deinococcus sp. HMF7620 Genome sequencing and assembly.</title>
        <authorList>
            <person name="Kang H."/>
            <person name="Kim H."/>
            <person name="Joh K."/>
        </authorList>
    </citation>
    <scope>NUCLEOTIDE SEQUENCE [LARGE SCALE GENOMIC DNA]</scope>
    <source>
        <strain evidence="7 8">HMF7620</strain>
    </source>
</reference>
<dbReference type="RefSeq" id="WP_157459975.1">
    <property type="nucleotide sequence ID" value="NZ_WQLB01000020.1"/>
</dbReference>